<keyword evidence="1" id="KW-0732">Signal</keyword>
<dbReference type="GO" id="GO:0004222">
    <property type="term" value="F:metalloendopeptidase activity"/>
    <property type="evidence" value="ECO:0007669"/>
    <property type="project" value="TreeGrafter"/>
</dbReference>
<dbReference type="EMBL" id="AP018045">
    <property type="protein sequence ID" value="BAX52030.1"/>
    <property type="molecule type" value="Genomic_DNA"/>
</dbReference>
<dbReference type="Proteomes" id="UP000218676">
    <property type="component" value="Chromosome 1"/>
</dbReference>
<dbReference type="Pfam" id="PF01551">
    <property type="entry name" value="Peptidase_M23"/>
    <property type="match status" value="1"/>
</dbReference>
<dbReference type="Gene3D" id="2.70.70.10">
    <property type="entry name" value="Glucose Permease (Domain IIA)"/>
    <property type="match status" value="1"/>
</dbReference>
<accession>A0A1V1V9B4</accession>
<proteinExistence type="predicted"/>
<keyword evidence="4" id="KW-0472">Membrane</keyword>
<feature type="region of interest" description="Disordered" evidence="3">
    <location>
        <begin position="1"/>
        <end position="20"/>
    </location>
</feature>
<evidence type="ECO:0000256" key="2">
    <source>
        <dbReference type="SAM" id="Coils"/>
    </source>
</evidence>
<organism evidence="7 9">
    <name type="scientific">Photobacterium damsela subsp. piscicida</name>
    <name type="common">Pasteurella piscicida</name>
    <dbReference type="NCBI Taxonomy" id="38294"/>
    <lineage>
        <taxon>Bacteria</taxon>
        <taxon>Pseudomonadati</taxon>
        <taxon>Pseudomonadota</taxon>
        <taxon>Gammaproteobacteria</taxon>
        <taxon>Vibrionales</taxon>
        <taxon>Vibrionaceae</taxon>
        <taxon>Photobacterium</taxon>
    </lineage>
</organism>
<sequence length="336" mass="37413">MSKANKSVNNKAPIRKLKQEKPRDNKPLIIAGAGFCGALFALLCYGAFTLYQDAYDNNQQLDLLNRQAQELAASLNEESEMNQKLNAELESKNESLEHLNQRLDDMETVLGLQTDGENPYTLEQRIDSAAIDSAVRATLFRLIPNGMPTPEHIQLTSGFGTRVHPITKKRRSHNGLDFAAKIGTPIYAPADAVIEQARSSNSGYGNHLQLNHAMGFISTYSHLSKFNVKRGQFVRKGDLIGWTGNTGLSTGPHLHYEIRFLGRPLNPKAFVKWTPENFDSLFAKEKSVQWASLLNMINGMVGMQVQLTHDDSTKGLTMAQVTHETSEQDDNKSQTK</sequence>
<feature type="compositionally biased region" description="Polar residues" evidence="3">
    <location>
        <begin position="1"/>
        <end position="10"/>
    </location>
</feature>
<reference evidence="7 9" key="3">
    <citation type="submission" date="2020-09" db="EMBL/GenBank/DDBJ databases">
        <title>Complete, closed and curated genome sequences of Photobacterium damselae subsp. piscicida isolates from Australia indicate localised evolution and additional plasmid-borne pathogenicity mechanisms.</title>
        <authorList>
            <person name="Baseggio L."/>
            <person name="Silayeva O."/>
            <person name="Buller N."/>
            <person name="Landos M."/>
            <person name="Engelstaedter J."/>
            <person name="Barnes A.C."/>
        </authorList>
    </citation>
    <scope>NUCLEOTIDE SEQUENCE [LARGE SCALE GENOMIC DNA]</scope>
    <source>
        <strain evidence="7 9">AS-16-0540-1</strain>
    </source>
</reference>
<evidence type="ECO:0000256" key="1">
    <source>
        <dbReference type="ARBA" id="ARBA00022729"/>
    </source>
</evidence>
<feature type="transmembrane region" description="Helical" evidence="4">
    <location>
        <begin position="28"/>
        <end position="51"/>
    </location>
</feature>
<evidence type="ECO:0000313" key="9">
    <source>
        <dbReference type="Proteomes" id="UP000516656"/>
    </source>
</evidence>
<keyword evidence="2" id="KW-0175">Coiled coil</keyword>
<reference evidence="8" key="2">
    <citation type="submission" date="2017-05" db="EMBL/GenBank/DDBJ databases">
        <title>Whole genome sequence of fish pathogenic bacteria, Photobacterium damselae subsp. piscicida, strain 91-197, isolated from hybrid striped bass (Morone sp.) in USA.</title>
        <authorList>
            <person name="Teru Y."/>
            <person name="Hikima J."/>
            <person name="Kono T."/>
            <person name="Sakai M."/>
            <person name="Takano T."/>
            <person name="Hawke J.P."/>
            <person name="Takeyama H."/>
            <person name="Aoki T."/>
        </authorList>
    </citation>
    <scope>NUCLEOTIDE SEQUENCE [LARGE SCALE GENOMIC DNA]</scope>
    <source>
        <strain evidence="8">91-197</strain>
    </source>
</reference>
<dbReference type="FunFam" id="2.70.70.10:FF:000006">
    <property type="entry name" value="M23 family peptidase"/>
    <property type="match status" value="1"/>
</dbReference>
<feature type="domain" description="M23ase beta-sheet core" evidence="5">
    <location>
        <begin position="172"/>
        <end position="267"/>
    </location>
</feature>
<dbReference type="AlphaFoldDB" id="A0A1V1V9B4"/>
<evidence type="ECO:0000259" key="5">
    <source>
        <dbReference type="Pfam" id="PF01551"/>
    </source>
</evidence>
<keyword evidence="4" id="KW-1133">Transmembrane helix</keyword>
<evidence type="ECO:0000256" key="3">
    <source>
        <dbReference type="SAM" id="MobiDB-lite"/>
    </source>
</evidence>
<dbReference type="CDD" id="cd12797">
    <property type="entry name" value="M23_peptidase"/>
    <property type="match status" value="1"/>
</dbReference>
<dbReference type="InterPro" id="IPR016047">
    <property type="entry name" value="M23ase_b-sheet_dom"/>
</dbReference>
<gene>
    <name evidence="7" type="ORF">IC627_12405</name>
    <name evidence="6" type="ORF">PDPUS_1_00655</name>
</gene>
<feature type="coiled-coil region" evidence="2">
    <location>
        <begin position="58"/>
        <end position="109"/>
    </location>
</feature>
<dbReference type="Proteomes" id="UP000516656">
    <property type="component" value="Chromosome 1"/>
</dbReference>
<dbReference type="PANTHER" id="PTHR21666">
    <property type="entry name" value="PEPTIDASE-RELATED"/>
    <property type="match status" value="1"/>
</dbReference>
<dbReference type="PANTHER" id="PTHR21666:SF289">
    <property type="entry name" value="L-ALA--D-GLU ENDOPEPTIDASE"/>
    <property type="match status" value="1"/>
</dbReference>
<evidence type="ECO:0000313" key="6">
    <source>
        <dbReference type="EMBL" id="BAX52030.1"/>
    </source>
</evidence>
<name>A0A1V1V9B4_PHODP</name>
<dbReference type="RefSeq" id="WP_086957597.1">
    <property type="nucleotide sequence ID" value="NZ_AP018045.1"/>
</dbReference>
<dbReference type="InterPro" id="IPR050570">
    <property type="entry name" value="Cell_wall_metabolism_enzyme"/>
</dbReference>
<evidence type="ECO:0000313" key="8">
    <source>
        <dbReference type="Proteomes" id="UP000218676"/>
    </source>
</evidence>
<reference evidence="6" key="1">
    <citation type="journal article" date="2017" name="Genome Announc.">
        <title>Whole-Genome Sequence of Photobacterium damselae subsp. piscicida Strain 91-197, Isolated from Hybrid Striped Bass (Morone sp.) in the United States.</title>
        <authorList>
            <person name="Teru Y."/>
            <person name="Hikima J."/>
            <person name="Kono T."/>
            <person name="Sakai M."/>
            <person name="Takano T."/>
            <person name="Hawke J.P."/>
            <person name="Takeyama H."/>
            <person name="Aoki T."/>
        </authorList>
    </citation>
    <scope>NUCLEOTIDE SEQUENCE</scope>
    <source>
        <strain evidence="6">91-197</strain>
    </source>
</reference>
<keyword evidence="4" id="KW-0812">Transmembrane</keyword>
<dbReference type="InterPro" id="IPR011055">
    <property type="entry name" value="Dup_hybrid_motif"/>
</dbReference>
<dbReference type="SUPFAM" id="SSF51261">
    <property type="entry name" value="Duplicated hybrid motif"/>
    <property type="match status" value="1"/>
</dbReference>
<evidence type="ECO:0000313" key="7">
    <source>
        <dbReference type="EMBL" id="QOD56046.1"/>
    </source>
</evidence>
<protein>
    <submittedName>
        <fullName evidence="7">M23 family metallopeptidase</fullName>
    </submittedName>
    <submittedName>
        <fullName evidence="6">Murein DD-endopeptidase MepM</fullName>
    </submittedName>
</protein>
<evidence type="ECO:0000256" key="4">
    <source>
        <dbReference type="SAM" id="Phobius"/>
    </source>
</evidence>
<dbReference type="EMBL" id="CP061854">
    <property type="protein sequence ID" value="QOD56046.1"/>
    <property type="molecule type" value="Genomic_DNA"/>
</dbReference>